<evidence type="ECO:0000256" key="1">
    <source>
        <dbReference type="SAM" id="MobiDB-lite"/>
    </source>
</evidence>
<proteinExistence type="predicted"/>
<dbReference type="Proteomes" id="UP001165269">
    <property type="component" value="Unassembled WGS sequence"/>
</dbReference>
<reference evidence="2" key="1">
    <citation type="submission" date="2022-03" db="EMBL/GenBank/DDBJ databases">
        <title>Streptomyces 7R015 and 7R016 isolated from Barleria lupulina in Thailand.</title>
        <authorList>
            <person name="Kanchanasin P."/>
            <person name="Phongsopitanun W."/>
            <person name="Tanasupawat S."/>
        </authorList>
    </citation>
    <scope>NUCLEOTIDE SEQUENCE</scope>
    <source>
        <strain evidence="2">7R015</strain>
    </source>
</reference>
<protein>
    <submittedName>
        <fullName evidence="2">DciA family protein</fullName>
    </submittedName>
</protein>
<feature type="compositionally biased region" description="Basic residues" evidence="1">
    <location>
        <begin position="31"/>
        <end position="42"/>
    </location>
</feature>
<feature type="region of interest" description="Disordered" evidence="1">
    <location>
        <begin position="20"/>
        <end position="48"/>
    </location>
</feature>
<dbReference type="RefSeq" id="WP_242778936.1">
    <property type="nucleotide sequence ID" value="NZ_JALDAY010000024.1"/>
</dbReference>
<keyword evidence="3" id="KW-1185">Reference proteome</keyword>
<accession>A0ABS9YSE1</accession>
<feature type="compositionally biased region" description="Basic and acidic residues" evidence="1">
    <location>
        <begin position="205"/>
        <end position="221"/>
    </location>
</feature>
<evidence type="ECO:0000313" key="3">
    <source>
        <dbReference type="Proteomes" id="UP001165269"/>
    </source>
</evidence>
<feature type="region of interest" description="Disordered" evidence="1">
    <location>
        <begin position="146"/>
        <end position="170"/>
    </location>
</feature>
<comment type="caution">
    <text evidence="2">The sequence shown here is derived from an EMBL/GenBank/DDBJ whole genome shotgun (WGS) entry which is preliminary data.</text>
</comment>
<name>A0ABS9YSE1_9ACTN</name>
<feature type="region of interest" description="Disordered" evidence="1">
    <location>
        <begin position="205"/>
        <end position="261"/>
    </location>
</feature>
<organism evidence="2 3">
    <name type="scientific">Streptomyces cylindrosporus</name>
    <dbReference type="NCBI Taxonomy" id="2927583"/>
    <lineage>
        <taxon>Bacteria</taxon>
        <taxon>Bacillati</taxon>
        <taxon>Actinomycetota</taxon>
        <taxon>Actinomycetes</taxon>
        <taxon>Kitasatosporales</taxon>
        <taxon>Streptomycetaceae</taxon>
        <taxon>Streptomyces</taxon>
    </lineage>
</organism>
<feature type="compositionally biased region" description="Low complexity" evidence="1">
    <location>
        <begin position="240"/>
        <end position="250"/>
    </location>
</feature>
<dbReference type="PANTHER" id="PTHR36456">
    <property type="entry name" value="UPF0232 PROTEIN SCO3875"/>
    <property type="match status" value="1"/>
</dbReference>
<dbReference type="EMBL" id="JALDAY010000024">
    <property type="protein sequence ID" value="MCI3279181.1"/>
    <property type="molecule type" value="Genomic_DNA"/>
</dbReference>
<evidence type="ECO:0000313" key="2">
    <source>
        <dbReference type="EMBL" id="MCI3279181.1"/>
    </source>
</evidence>
<sequence length="261" mass="28154">MAEPELSGVDLARSALLAARAAAKNAPTQPQKKRTGPGRRITRTGGRDPIGLAAAITSMMGDRGWEPPEPGGSILDQWPTIAPELVGKVAAERYEHDTGVLHLRPASPAYATQLRLHQTQILRTIHEKTGGQSVRALRILTPGTPALAAEPSPEQRPAAVPEAPVKTRQDGCPGYQDAIAVALEHRPPTPPVDPYVEEAMRRQEAALRANRQPETEHRDAEWAQDTGRPAAGSVEESLARARAYARTQRAGQTPRRAFDVA</sequence>
<gene>
    <name evidence="2" type="ORF">MQP27_49770</name>
</gene>
<dbReference type="PANTHER" id="PTHR36456:SF1">
    <property type="entry name" value="UPF0232 PROTEIN SCO3875"/>
    <property type="match status" value="1"/>
</dbReference>
<dbReference type="InterPro" id="IPR007922">
    <property type="entry name" value="DciA-like"/>
</dbReference>
<dbReference type="Pfam" id="PF05258">
    <property type="entry name" value="DciA"/>
    <property type="match status" value="1"/>
</dbReference>